<keyword evidence="1" id="KW-0813">Transport</keyword>
<keyword evidence="9" id="KW-1185">Reference proteome</keyword>
<dbReference type="InterPro" id="IPR009056">
    <property type="entry name" value="Cyt_c-like_dom"/>
</dbReference>
<feature type="domain" description="Cytochrome c" evidence="7">
    <location>
        <begin position="40"/>
        <end position="140"/>
    </location>
</feature>
<dbReference type="PROSITE" id="PS51257">
    <property type="entry name" value="PROKAR_LIPOPROTEIN"/>
    <property type="match status" value="1"/>
</dbReference>
<comment type="caution">
    <text evidence="8">The sequence shown here is derived from an EMBL/GenBank/DDBJ whole genome shotgun (WGS) entry which is preliminary data.</text>
</comment>
<proteinExistence type="predicted"/>
<accession>A0A840YKF0</accession>
<dbReference type="InterPro" id="IPR002327">
    <property type="entry name" value="Cyt_c_1A/1B"/>
</dbReference>
<evidence type="ECO:0000256" key="4">
    <source>
        <dbReference type="ARBA" id="ARBA00022982"/>
    </source>
</evidence>
<evidence type="ECO:0000256" key="6">
    <source>
        <dbReference type="PROSITE-ProRule" id="PRU00433"/>
    </source>
</evidence>
<evidence type="ECO:0000256" key="3">
    <source>
        <dbReference type="ARBA" id="ARBA00022723"/>
    </source>
</evidence>
<dbReference type="Pfam" id="PF00034">
    <property type="entry name" value="Cytochrom_C"/>
    <property type="match status" value="1"/>
</dbReference>
<gene>
    <name evidence="8" type="ORF">FHT02_000838</name>
</gene>
<evidence type="ECO:0000256" key="1">
    <source>
        <dbReference type="ARBA" id="ARBA00022448"/>
    </source>
</evidence>
<dbReference type="RefSeq" id="WP_184084595.1">
    <property type="nucleotide sequence ID" value="NZ_JACIJF010000002.1"/>
</dbReference>
<evidence type="ECO:0000256" key="2">
    <source>
        <dbReference type="ARBA" id="ARBA00022617"/>
    </source>
</evidence>
<evidence type="ECO:0000313" key="9">
    <source>
        <dbReference type="Proteomes" id="UP000527143"/>
    </source>
</evidence>
<keyword evidence="3 6" id="KW-0479">Metal-binding</keyword>
<dbReference type="PROSITE" id="PS51007">
    <property type="entry name" value="CYTC"/>
    <property type="match status" value="1"/>
</dbReference>
<sequence>MRVLVLAAALLLGGCGDDKLAERRAAAGANPTLGDYLRVSDAARGRRLFGQCAACHTVRVGGPDLNGPNLHGVVGRGIAQGRGRVGYSAALQAKQGAWTVEALDAWLASPQRFAPGTSMRFGGVRDPLDRADVIAFLRAN</sequence>
<reference evidence="8 9" key="1">
    <citation type="submission" date="2020-08" db="EMBL/GenBank/DDBJ databases">
        <title>Genomic Encyclopedia of Type Strains, Phase IV (KMG-IV): sequencing the most valuable type-strain genomes for metagenomic binning, comparative biology and taxonomic classification.</title>
        <authorList>
            <person name="Goeker M."/>
        </authorList>
    </citation>
    <scope>NUCLEOTIDE SEQUENCE [LARGE SCALE GENOMIC DNA]</scope>
    <source>
        <strain evidence="8 9">DSM 26736</strain>
    </source>
</reference>
<evidence type="ECO:0000259" key="7">
    <source>
        <dbReference type="PROSITE" id="PS51007"/>
    </source>
</evidence>
<evidence type="ECO:0000256" key="5">
    <source>
        <dbReference type="ARBA" id="ARBA00023004"/>
    </source>
</evidence>
<organism evidence="8 9">
    <name type="scientific">Sphingomonas xinjiangensis</name>
    <dbReference type="NCBI Taxonomy" id="643568"/>
    <lineage>
        <taxon>Bacteria</taxon>
        <taxon>Pseudomonadati</taxon>
        <taxon>Pseudomonadota</taxon>
        <taxon>Alphaproteobacteria</taxon>
        <taxon>Sphingomonadales</taxon>
        <taxon>Sphingomonadaceae</taxon>
        <taxon>Sphingomonas</taxon>
    </lineage>
</organism>
<keyword evidence="5 6" id="KW-0408">Iron</keyword>
<dbReference type="InterPro" id="IPR036909">
    <property type="entry name" value="Cyt_c-like_dom_sf"/>
</dbReference>
<protein>
    <submittedName>
        <fullName evidence="8">Cytochrome c</fullName>
    </submittedName>
</protein>
<dbReference type="EMBL" id="JACIJF010000002">
    <property type="protein sequence ID" value="MBB5709616.1"/>
    <property type="molecule type" value="Genomic_DNA"/>
</dbReference>
<dbReference type="Gene3D" id="1.10.760.10">
    <property type="entry name" value="Cytochrome c-like domain"/>
    <property type="match status" value="1"/>
</dbReference>
<dbReference type="PRINTS" id="PR00604">
    <property type="entry name" value="CYTCHRMECIAB"/>
</dbReference>
<dbReference type="GO" id="GO:0046872">
    <property type="term" value="F:metal ion binding"/>
    <property type="evidence" value="ECO:0007669"/>
    <property type="project" value="UniProtKB-KW"/>
</dbReference>
<dbReference type="GO" id="GO:0020037">
    <property type="term" value="F:heme binding"/>
    <property type="evidence" value="ECO:0007669"/>
    <property type="project" value="InterPro"/>
</dbReference>
<keyword evidence="4" id="KW-0249">Electron transport</keyword>
<dbReference type="GO" id="GO:0009055">
    <property type="term" value="F:electron transfer activity"/>
    <property type="evidence" value="ECO:0007669"/>
    <property type="project" value="InterPro"/>
</dbReference>
<dbReference type="AlphaFoldDB" id="A0A840YKF0"/>
<dbReference type="Proteomes" id="UP000527143">
    <property type="component" value="Unassembled WGS sequence"/>
</dbReference>
<dbReference type="SUPFAM" id="SSF46626">
    <property type="entry name" value="Cytochrome c"/>
    <property type="match status" value="1"/>
</dbReference>
<dbReference type="PANTHER" id="PTHR11961">
    <property type="entry name" value="CYTOCHROME C"/>
    <property type="match status" value="1"/>
</dbReference>
<name>A0A840YKF0_9SPHN</name>
<evidence type="ECO:0000313" key="8">
    <source>
        <dbReference type="EMBL" id="MBB5709616.1"/>
    </source>
</evidence>
<keyword evidence="2 6" id="KW-0349">Heme</keyword>